<keyword evidence="7 9" id="KW-0472">Membrane</keyword>
<keyword evidence="4 8" id="KW-0863">Zinc-finger</keyword>
<keyword evidence="5" id="KW-0862">Zinc</keyword>
<evidence type="ECO:0000313" key="11">
    <source>
        <dbReference type="EMBL" id="KAG6649795.1"/>
    </source>
</evidence>
<protein>
    <recommendedName>
        <fullName evidence="10">RING-type domain-containing protein</fullName>
    </recommendedName>
</protein>
<evidence type="ECO:0000256" key="1">
    <source>
        <dbReference type="ARBA" id="ARBA00004127"/>
    </source>
</evidence>
<feature type="transmembrane region" description="Helical" evidence="9">
    <location>
        <begin position="160"/>
        <end position="180"/>
    </location>
</feature>
<dbReference type="Proteomes" id="UP000811609">
    <property type="component" value="Chromosome 7"/>
</dbReference>
<evidence type="ECO:0000259" key="10">
    <source>
        <dbReference type="PROSITE" id="PS50089"/>
    </source>
</evidence>
<accession>A0A8T1Q2L4</accession>
<name>A0A8T1Q2L4_CARIL</name>
<keyword evidence="3" id="KW-0479">Metal-binding</keyword>
<comment type="caution">
    <text evidence="11">The sequence shown here is derived from an EMBL/GenBank/DDBJ whole genome shotgun (WGS) entry which is preliminary data.</text>
</comment>
<evidence type="ECO:0000256" key="7">
    <source>
        <dbReference type="ARBA" id="ARBA00023136"/>
    </source>
</evidence>
<dbReference type="EMBL" id="CM031815">
    <property type="protein sequence ID" value="KAG6649795.1"/>
    <property type="molecule type" value="Genomic_DNA"/>
</dbReference>
<dbReference type="AlphaFoldDB" id="A0A8T1Q2L4"/>
<dbReference type="PANTHER" id="PTHR22894:SF5">
    <property type="entry name" value="RING-TYPE DOMAIN-CONTAINING PROTEIN"/>
    <property type="match status" value="1"/>
</dbReference>
<dbReference type="InterPro" id="IPR010652">
    <property type="entry name" value="DUF1232"/>
</dbReference>
<keyword evidence="6 9" id="KW-1133">Transmembrane helix</keyword>
<dbReference type="GO" id="GO:0008270">
    <property type="term" value="F:zinc ion binding"/>
    <property type="evidence" value="ECO:0007669"/>
    <property type="project" value="UniProtKB-KW"/>
</dbReference>
<evidence type="ECO:0000256" key="6">
    <source>
        <dbReference type="ARBA" id="ARBA00022989"/>
    </source>
</evidence>
<dbReference type="InterPro" id="IPR017907">
    <property type="entry name" value="Znf_RING_CS"/>
</dbReference>
<gene>
    <name evidence="11" type="ORF">CIPAW_07G235400</name>
</gene>
<keyword evidence="12" id="KW-1185">Reference proteome</keyword>
<organism evidence="11 12">
    <name type="scientific">Carya illinoinensis</name>
    <name type="common">Pecan</name>
    <dbReference type="NCBI Taxonomy" id="32201"/>
    <lineage>
        <taxon>Eukaryota</taxon>
        <taxon>Viridiplantae</taxon>
        <taxon>Streptophyta</taxon>
        <taxon>Embryophyta</taxon>
        <taxon>Tracheophyta</taxon>
        <taxon>Spermatophyta</taxon>
        <taxon>Magnoliopsida</taxon>
        <taxon>eudicotyledons</taxon>
        <taxon>Gunneridae</taxon>
        <taxon>Pentapetalae</taxon>
        <taxon>rosids</taxon>
        <taxon>fabids</taxon>
        <taxon>Fagales</taxon>
        <taxon>Juglandaceae</taxon>
        <taxon>Carya</taxon>
    </lineage>
</organism>
<dbReference type="PANTHER" id="PTHR22894">
    <property type="entry name" value="RING-TYPE DOMAIN-CONTAINING PROTEIN"/>
    <property type="match status" value="1"/>
</dbReference>
<sequence length="185" mass="20898">MDGPPADDFYSVCHSSFNILCQSNCSHWFCGNCIMLVWHHGLALQLCRCPLCRRQITLLIPGEASLRQQHDPEAAKILEKVETYNWLFGGGTNGIVQKMRDLQFLLQRLLRELLDPRRSLPLVIRARVYIAMFLSAVYIVSPVDIIPEGLLGTVGFLDDLLIVLICSLHVAAIYRSVLYFRHGGS</sequence>
<dbReference type="InterPro" id="IPR001841">
    <property type="entry name" value="Znf_RING"/>
</dbReference>
<dbReference type="PROSITE" id="PS00518">
    <property type="entry name" value="ZF_RING_1"/>
    <property type="match status" value="1"/>
</dbReference>
<dbReference type="Pfam" id="PF06803">
    <property type="entry name" value="DUF1232"/>
    <property type="match status" value="1"/>
</dbReference>
<reference evidence="11" key="1">
    <citation type="submission" date="2020-12" db="EMBL/GenBank/DDBJ databases">
        <title>WGS assembly of Carya illinoinensis cv. Pawnee.</title>
        <authorList>
            <person name="Platts A."/>
            <person name="Shu S."/>
            <person name="Wright S."/>
            <person name="Barry K."/>
            <person name="Edger P."/>
            <person name="Pires J.C."/>
            <person name="Schmutz J."/>
        </authorList>
    </citation>
    <scope>NUCLEOTIDE SEQUENCE</scope>
    <source>
        <tissue evidence="11">Leaf</tissue>
    </source>
</reference>
<evidence type="ECO:0000313" key="12">
    <source>
        <dbReference type="Proteomes" id="UP000811609"/>
    </source>
</evidence>
<dbReference type="PROSITE" id="PS50089">
    <property type="entry name" value="ZF_RING_2"/>
    <property type="match status" value="1"/>
</dbReference>
<evidence type="ECO:0000256" key="8">
    <source>
        <dbReference type="PROSITE-ProRule" id="PRU00175"/>
    </source>
</evidence>
<evidence type="ECO:0000256" key="9">
    <source>
        <dbReference type="SAM" id="Phobius"/>
    </source>
</evidence>
<keyword evidence="2 9" id="KW-0812">Transmembrane</keyword>
<comment type="subcellular location">
    <subcellularLocation>
        <location evidence="1">Endomembrane system</location>
        <topology evidence="1">Multi-pass membrane protein</topology>
    </subcellularLocation>
</comment>
<dbReference type="GO" id="GO:0012505">
    <property type="term" value="C:endomembrane system"/>
    <property type="evidence" value="ECO:0007669"/>
    <property type="project" value="UniProtKB-SubCell"/>
</dbReference>
<evidence type="ECO:0000256" key="4">
    <source>
        <dbReference type="ARBA" id="ARBA00022771"/>
    </source>
</evidence>
<evidence type="ECO:0000256" key="2">
    <source>
        <dbReference type="ARBA" id="ARBA00022692"/>
    </source>
</evidence>
<dbReference type="GO" id="GO:0061630">
    <property type="term" value="F:ubiquitin protein ligase activity"/>
    <property type="evidence" value="ECO:0007669"/>
    <property type="project" value="InterPro"/>
</dbReference>
<evidence type="ECO:0000256" key="5">
    <source>
        <dbReference type="ARBA" id="ARBA00022833"/>
    </source>
</evidence>
<feature type="transmembrane region" description="Helical" evidence="9">
    <location>
        <begin position="122"/>
        <end position="140"/>
    </location>
</feature>
<dbReference type="InterPro" id="IPR038896">
    <property type="entry name" value="RNF170"/>
</dbReference>
<feature type="domain" description="RING-type" evidence="10">
    <location>
        <begin position="12"/>
        <end position="53"/>
    </location>
</feature>
<evidence type="ECO:0000256" key="3">
    <source>
        <dbReference type="ARBA" id="ARBA00022723"/>
    </source>
</evidence>
<proteinExistence type="predicted"/>